<dbReference type="Proteomes" id="UP000282529">
    <property type="component" value="Unassembled WGS sequence"/>
</dbReference>
<dbReference type="RefSeq" id="WP_124694415.1">
    <property type="nucleotide sequence ID" value="NZ_RQPI01000001.1"/>
</dbReference>
<accession>A0A3N9PFF7</accession>
<dbReference type="AlphaFoldDB" id="A0A3N9PFF7"/>
<proteinExistence type="predicted"/>
<name>A0A3N9PFF7_9BACL</name>
<dbReference type="EMBL" id="RQPI01000001">
    <property type="protein sequence ID" value="RQW13774.1"/>
    <property type="molecule type" value="Genomic_DNA"/>
</dbReference>
<comment type="caution">
    <text evidence="1">The sequence shown here is derived from an EMBL/GenBank/DDBJ whole genome shotgun (WGS) entry which is preliminary data.</text>
</comment>
<gene>
    <name evidence="1" type="ORF">EH198_05110</name>
</gene>
<evidence type="ECO:0000313" key="2">
    <source>
        <dbReference type="Proteomes" id="UP000282529"/>
    </source>
</evidence>
<keyword evidence="2" id="KW-1185">Reference proteome</keyword>
<evidence type="ECO:0000313" key="1">
    <source>
        <dbReference type="EMBL" id="RQW13774.1"/>
    </source>
</evidence>
<protein>
    <submittedName>
        <fullName evidence="1">Uncharacterized protein</fullName>
    </submittedName>
</protein>
<sequence>MVLLAVGGVAVGKIALGGLAVGKIAIGGSVIGKYTLSAADPRGILAGAVPQDAGGSLPACGWLAPQVNIIAVWPMKEIEPPLSPL</sequence>
<organism evidence="1 2">
    <name type="scientific">Paenibacillus rhizophilus</name>
    <dbReference type="NCBI Taxonomy" id="1850366"/>
    <lineage>
        <taxon>Bacteria</taxon>
        <taxon>Bacillati</taxon>
        <taxon>Bacillota</taxon>
        <taxon>Bacilli</taxon>
        <taxon>Bacillales</taxon>
        <taxon>Paenibacillaceae</taxon>
        <taxon>Paenibacillus</taxon>
    </lineage>
</organism>
<reference evidence="1 2" key="1">
    <citation type="submission" date="2018-11" db="EMBL/GenBank/DDBJ databases">
        <title>Genome sequence of strain 7197.</title>
        <authorList>
            <person name="Gao J."/>
            <person name="Sun J."/>
        </authorList>
    </citation>
    <scope>NUCLEOTIDE SEQUENCE [LARGE SCALE GENOMIC DNA]</scope>
    <source>
        <strain evidence="1 2">7197</strain>
    </source>
</reference>